<evidence type="ECO:0000256" key="8">
    <source>
        <dbReference type="SAM" id="Phobius"/>
    </source>
</evidence>
<evidence type="ECO:0000256" key="2">
    <source>
        <dbReference type="ARBA" id="ARBA00009773"/>
    </source>
</evidence>
<dbReference type="GO" id="GO:0055085">
    <property type="term" value="P:transmembrane transport"/>
    <property type="evidence" value="ECO:0007669"/>
    <property type="project" value="TreeGrafter"/>
</dbReference>
<keyword evidence="4" id="KW-1003">Cell membrane</keyword>
<reference evidence="9 10" key="1">
    <citation type="submission" date="2018-08" db="EMBL/GenBank/DDBJ databases">
        <title>The metabolism and importance of syntrophic acetate oxidation coupled to methane or sulfide production in haloalkaline environments.</title>
        <authorList>
            <person name="Timmers P.H.A."/>
            <person name="Vavourakis C.D."/>
            <person name="Sorokin D.Y."/>
            <person name="Sinninghe Damste J.S."/>
            <person name="Muyzer G."/>
            <person name="Stams A.J.M."/>
            <person name="Plugge C.M."/>
        </authorList>
    </citation>
    <scope>NUCLEOTIDE SEQUENCE [LARGE SCALE GENOMIC DNA]</scope>
    <source>
        <strain evidence="9">MSAO_Bac1</strain>
    </source>
</reference>
<dbReference type="PANTHER" id="PTHR21716">
    <property type="entry name" value="TRANSMEMBRANE PROTEIN"/>
    <property type="match status" value="1"/>
</dbReference>
<feature type="transmembrane region" description="Helical" evidence="8">
    <location>
        <begin position="25"/>
        <end position="43"/>
    </location>
</feature>
<dbReference type="AlphaFoldDB" id="A0A424YCZ8"/>
<feature type="transmembrane region" description="Helical" evidence="8">
    <location>
        <begin position="49"/>
        <end position="71"/>
    </location>
</feature>
<sequence length="369" mass="41776">MYYNKNDFLIEINWRINPLDKQYSLALKIILTVFLIGGLIWFFREILWVISLVLISALVVYAISPGVTFLAERKFPHWLAVIMVYLVFLALLVLVFYLIIPIIIDEIVELTQLLPRYINLLQPMIEDFLKMVQSPQFEELVTTLIQQAPANLQQVLNQITAITFTLFYRLLELVIILFLVFYLLKDLNKIKIGIARAVPHPYRYEFVRILNVLDEKVGAYLRGNLFRCIIVGLLTGIGLYILGMPFYFVLGVLAGLFNIIYYIGPYIAGIPAVLISLSPDTPGILVILIFYVLVQTVDAFILTPLLLGKAVDIRPFTIIVSILIGGTLLGVLGIILAIPFAATLKVVFSFYSPNSSDLNNTNKNLLKKS</sequence>
<comment type="caution">
    <text evidence="9">The sequence shown here is derived from an EMBL/GenBank/DDBJ whole genome shotgun (WGS) entry which is preliminary data.</text>
</comment>
<evidence type="ECO:0000256" key="1">
    <source>
        <dbReference type="ARBA" id="ARBA00004651"/>
    </source>
</evidence>
<accession>A0A424YCZ8</accession>
<dbReference type="EMBL" id="QZAA01000165">
    <property type="protein sequence ID" value="RQD75258.1"/>
    <property type="molecule type" value="Genomic_DNA"/>
</dbReference>
<feature type="transmembrane region" description="Helical" evidence="8">
    <location>
        <begin position="284"/>
        <end position="306"/>
    </location>
</feature>
<feature type="transmembrane region" description="Helical" evidence="8">
    <location>
        <begin position="318"/>
        <end position="342"/>
    </location>
</feature>
<comment type="subcellular location">
    <subcellularLocation>
        <location evidence="1">Cell membrane</location>
        <topology evidence="1">Multi-pass membrane protein</topology>
    </subcellularLocation>
</comment>
<evidence type="ECO:0000256" key="6">
    <source>
        <dbReference type="ARBA" id="ARBA00022989"/>
    </source>
</evidence>
<keyword evidence="3" id="KW-0813">Transport</keyword>
<feature type="transmembrane region" description="Helical" evidence="8">
    <location>
        <begin position="225"/>
        <end position="247"/>
    </location>
</feature>
<feature type="transmembrane region" description="Helical" evidence="8">
    <location>
        <begin position="166"/>
        <end position="184"/>
    </location>
</feature>
<name>A0A424YCZ8_9FIRM</name>
<evidence type="ECO:0000256" key="7">
    <source>
        <dbReference type="ARBA" id="ARBA00023136"/>
    </source>
</evidence>
<feature type="transmembrane region" description="Helical" evidence="8">
    <location>
        <begin position="259"/>
        <end position="277"/>
    </location>
</feature>
<evidence type="ECO:0000256" key="5">
    <source>
        <dbReference type="ARBA" id="ARBA00022692"/>
    </source>
</evidence>
<protein>
    <submittedName>
        <fullName evidence="9">AI-2E family transporter</fullName>
    </submittedName>
</protein>
<organism evidence="9 10">
    <name type="scientific">Candidatus Syntrophonatronum acetioxidans</name>
    <dbReference type="NCBI Taxonomy" id="1795816"/>
    <lineage>
        <taxon>Bacteria</taxon>
        <taxon>Bacillati</taxon>
        <taxon>Bacillota</taxon>
        <taxon>Clostridia</taxon>
        <taxon>Eubacteriales</taxon>
        <taxon>Syntrophomonadaceae</taxon>
        <taxon>Candidatus Syntrophonatronum</taxon>
    </lineage>
</organism>
<feature type="transmembrane region" description="Helical" evidence="8">
    <location>
        <begin position="78"/>
        <end position="104"/>
    </location>
</feature>
<evidence type="ECO:0000313" key="9">
    <source>
        <dbReference type="EMBL" id="RQD75258.1"/>
    </source>
</evidence>
<comment type="similarity">
    <text evidence="2">Belongs to the autoinducer-2 exporter (AI-2E) (TC 2.A.86) family.</text>
</comment>
<gene>
    <name evidence="9" type="ORF">D5R97_06360</name>
</gene>
<keyword evidence="5 8" id="KW-0812">Transmembrane</keyword>
<evidence type="ECO:0000256" key="4">
    <source>
        <dbReference type="ARBA" id="ARBA00022475"/>
    </source>
</evidence>
<evidence type="ECO:0000313" key="10">
    <source>
        <dbReference type="Proteomes" id="UP000285138"/>
    </source>
</evidence>
<dbReference type="InterPro" id="IPR002549">
    <property type="entry name" value="AI-2E-like"/>
</dbReference>
<dbReference type="Proteomes" id="UP000285138">
    <property type="component" value="Unassembled WGS sequence"/>
</dbReference>
<keyword evidence="6 8" id="KW-1133">Transmembrane helix</keyword>
<keyword evidence="7 8" id="KW-0472">Membrane</keyword>
<dbReference type="Pfam" id="PF01594">
    <property type="entry name" value="AI-2E_transport"/>
    <property type="match status" value="1"/>
</dbReference>
<proteinExistence type="inferred from homology"/>
<evidence type="ECO:0000256" key="3">
    <source>
        <dbReference type="ARBA" id="ARBA00022448"/>
    </source>
</evidence>
<dbReference type="GO" id="GO:0005886">
    <property type="term" value="C:plasma membrane"/>
    <property type="evidence" value="ECO:0007669"/>
    <property type="project" value="UniProtKB-SubCell"/>
</dbReference>
<dbReference type="PANTHER" id="PTHR21716:SF53">
    <property type="entry name" value="PERMEASE PERM-RELATED"/>
    <property type="match status" value="1"/>
</dbReference>